<sequence>MSKCKISLIPTDDCGQQSRGNRYVFQTRKRTAPVRSAASDRNRYAPAVERYHCPPRTFAYVRERENDDDLTRHCTEKMSRRYGSCHCRANSFRYSVGANKVLLRS</sequence>
<proteinExistence type="predicted"/>
<accession>A0ABN7A550</accession>
<protein>
    <submittedName>
        <fullName evidence="1">Uncharacterized protein</fullName>
    </submittedName>
</protein>
<dbReference type="EMBL" id="AP028909">
    <property type="protein sequence ID" value="BES87312.1"/>
    <property type="molecule type" value="Genomic_DNA"/>
</dbReference>
<reference evidence="1 2" key="1">
    <citation type="submission" date="2023-09" db="EMBL/GenBank/DDBJ databases">
        <title>Nesidiocoris tenuis whole genome shotgun sequence.</title>
        <authorList>
            <person name="Shibata T."/>
            <person name="Shimoda M."/>
            <person name="Kobayashi T."/>
            <person name="Uehara T."/>
        </authorList>
    </citation>
    <scope>NUCLEOTIDE SEQUENCE [LARGE SCALE GENOMIC DNA]</scope>
    <source>
        <strain evidence="1 2">Japan</strain>
    </source>
</reference>
<evidence type="ECO:0000313" key="2">
    <source>
        <dbReference type="Proteomes" id="UP001307889"/>
    </source>
</evidence>
<organism evidence="1 2">
    <name type="scientific">Nesidiocoris tenuis</name>
    <dbReference type="NCBI Taxonomy" id="355587"/>
    <lineage>
        <taxon>Eukaryota</taxon>
        <taxon>Metazoa</taxon>
        <taxon>Ecdysozoa</taxon>
        <taxon>Arthropoda</taxon>
        <taxon>Hexapoda</taxon>
        <taxon>Insecta</taxon>
        <taxon>Pterygota</taxon>
        <taxon>Neoptera</taxon>
        <taxon>Paraneoptera</taxon>
        <taxon>Hemiptera</taxon>
        <taxon>Heteroptera</taxon>
        <taxon>Panheteroptera</taxon>
        <taxon>Cimicomorpha</taxon>
        <taxon>Miridae</taxon>
        <taxon>Dicyphina</taxon>
        <taxon>Nesidiocoris</taxon>
    </lineage>
</organism>
<keyword evidence="2" id="KW-1185">Reference proteome</keyword>
<evidence type="ECO:0000313" key="1">
    <source>
        <dbReference type="EMBL" id="BES87312.1"/>
    </source>
</evidence>
<name>A0ABN7A550_9HEMI</name>
<dbReference type="Proteomes" id="UP001307889">
    <property type="component" value="Chromosome 1"/>
</dbReference>
<gene>
    <name evidence="1" type="ORF">NTJ_00117</name>
</gene>